<feature type="non-terminal residue" evidence="9">
    <location>
        <position position="1"/>
    </location>
</feature>
<keyword evidence="6 7" id="KW-0472">Membrane</keyword>
<comment type="subcellular location">
    <subcellularLocation>
        <location evidence="1 7">Cell membrane</location>
        <topology evidence="1 7">Multi-pass membrane protein</topology>
    </subcellularLocation>
</comment>
<dbReference type="PANTHER" id="PTHR30614">
    <property type="entry name" value="MEMBRANE COMPONENT OF AMINO ACID ABC TRANSPORTER"/>
    <property type="match status" value="1"/>
</dbReference>
<gene>
    <name evidence="9" type="ORF">AVDCRST_MAG35-352</name>
</gene>
<organism evidence="9">
    <name type="scientific">uncultured Quadrisphaera sp</name>
    <dbReference type="NCBI Taxonomy" id="904978"/>
    <lineage>
        <taxon>Bacteria</taxon>
        <taxon>Bacillati</taxon>
        <taxon>Actinomycetota</taxon>
        <taxon>Actinomycetes</taxon>
        <taxon>Kineosporiales</taxon>
        <taxon>Kineosporiaceae</taxon>
        <taxon>Quadrisphaera</taxon>
        <taxon>environmental samples</taxon>
    </lineage>
</organism>
<dbReference type="SUPFAM" id="SSF161098">
    <property type="entry name" value="MetI-like"/>
    <property type="match status" value="1"/>
</dbReference>
<feature type="domain" description="ABC transmembrane type-1" evidence="8">
    <location>
        <begin position="76"/>
        <end position="266"/>
    </location>
</feature>
<reference evidence="9" key="1">
    <citation type="submission" date="2020-02" db="EMBL/GenBank/DDBJ databases">
        <authorList>
            <person name="Meier V. D."/>
        </authorList>
    </citation>
    <scope>NUCLEOTIDE SEQUENCE</scope>
    <source>
        <strain evidence="9">AVDCRST_MAG35</strain>
    </source>
</reference>
<keyword evidence="5 7" id="KW-1133">Transmembrane helix</keyword>
<feature type="transmembrane region" description="Helical" evidence="7">
    <location>
        <begin position="21"/>
        <end position="44"/>
    </location>
</feature>
<dbReference type="AlphaFoldDB" id="A0A6J4NN90"/>
<dbReference type="InterPro" id="IPR043429">
    <property type="entry name" value="ArtM/GltK/GlnP/TcyL/YhdX-like"/>
</dbReference>
<keyword evidence="3" id="KW-1003">Cell membrane</keyword>
<dbReference type="EMBL" id="CADCUY010000071">
    <property type="protein sequence ID" value="CAA9389981.1"/>
    <property type="molecule type" value="Genomic_DNA"/>
</dbReference>
<comment type="similarity">
    <text evidence="7">Belongs to the binding-protein-dependent transport system permease family.</text>
</comment>
<proteinExistence type="inferred from homology"/>
<accession>A0A6J4NN90</accession>
<evidence type="ECO:0000256" key="5">
    <source>
        <dbReference type="ARBA" id="ARBA00022989"/>
    </source>
</evidence>
<evidence type="ECO:0000256" key="1">
    <source>
        <dbReference type="ARBA" id="ARBA00004651"/>
    </source>
</evidence>
<keyword evidence="2 7" id="KW-0813">Transport</keyword>
<dbReference type="NCBIfam" id="TIGR01726">
    <property type="entry name" value="HEQRo_perm_3TM"/>
    <property type="match status" value="1"/>
</dbReference>
<feature type="transmembrane region" description="Helical" evidence="7">
    <location>
        <begin position="145"/>
        <end position="164"/>
    </location>
</feature>
<dbReference type="Pfam" id="PF00528">
    <property type="entry name" value="BPD_transp_1"/>
    <property type="match status" value="1"/>
</dbReference>
<dbReference type="GO" id="GO:0022857">
    <property type="term" value="F:transmembrane transporter activity"/>
    <property type="evidence" value="ECO:0007669"/>
    <property type="project" value="InterPro"/>
</dbReference>
<feature type="transmembrane region" description="Helical" evidence="7">
    <location>
        <begin position="112"/>
        <end position="133"/>
    </location>
</feature>
<evidence type="ECO:0000313" key="9">
    <source>
        <dbReference type="EMBL" id="CAA9389981.1"/>
    </source>
</evidence>
<evidence type="ECO:0000256" key="4">
    <source>
        <dbReference type="ARBA" id="ARBA00022692"/>
    </source>
</evidence>
<dbReference type="Gene3D" id="1.10.3720.10">
    <property type="entry name" value="MetI-like"/>
    <property type="match status" value="1"/>
</dbReference>
<dbReference type="InterPro" id="IPR035906">
    <property type="entry name" value="MetI-like_sf"/>
</dbReference>
<evidence type="ECO:0000256" key="7">
    <source>
        <dbReference type="RuleBase" id="RU363032"/>
    </source>
</evidence>
<evidence type="ECO:0000259" key="8">
    <source>
        <dbReference type="PROSITE" id="PS50928"/>
    </source>
</evidence>
<keyword evidence="4 7" id="KW-0812">Transmembrane</keyword>
<evidence type="ECO:0000256" key="2">
    <source>
        <dbReference type="ARBA" id="ARBA00022448"/>
    </source>
</evidence>
<feature type="transmembrane region" description="Helical" evidence="7">
    <location>
        <begin position="245"/>
        <end position="266"/>
    </location>
</feature>
<dbReference type="PANTHER" id="PTHR30614:SF21">
    <property type="entry name" value="AMINO ACID ABC TRANSPORTER PERMEASE"/>
    <property type="match status" value="1"/>
</dbReference>
<name>A0A6J4NN90_9ACTN</name>
<protein>
    <submittedName>
        <fullName evidence="9">ABC transporter, permease protein (Cluster 3, basic aa/glutamine/opines)</fullName>
    </submittedName>
</protein>
<dbReference type="InterPro" id="IPR010065">
    <property type="entry name" value="AA_ABC_transptr_permease_3TM"/>
</dbReference>
<dbReference type="PROSITE" id="PS50928">
    <property type="entry name" value="ABC_TM1"/>
    <property type="match status" value="1"/>
</dbReference>
<dbReference type="GO" id="GO:0006865">
    <property type="term" value="P:amino acid transport"/>
    <property type="evidence" value="ECO:0007669"/>
    <property type="project" value="TreeGrafter"/>
</dbReference>
<evidence type="ECO:0000256" key="6">
    <source>
        <dbReference type="ARBA" id="ARBA00023136"/>
    </source>
</evidence>
<evidence type="ECO:0000256" key="3">
    <source>
        <dbReference type="ARBA" id="ARBA00022475"/>
    </source>
</evidence>
<feature type="transmembrane region" description="Helical" evidence="7">
    <location>
        <begin position="201"/>
        <end position="225"/>
    </location>
</feature>
<dbReference type="CDD" id="cd06261">
    <property type="entry name" value="TM_PBP2"/>
    <property type="match status" value="1"/>
</dbReference>
<dbReference type="InterPro" id="IPR000515">
    <property type="entry name" value="MetI-like"/>
</dbReference>
<sequence length="292" mass="31084">APARGASVLFDAPGPRTRRRVLVASVVAALVLAGLLVLALLRLAERGQLDAELWAPLLDPRTEEFAIVWGRVGEGLSLTLRGAAAATVLSVVVGILVASVRLSLGRVARLPLVGAVELLRGLPVVVTIIYVRALAPALGLDVPDFWILVIGLTLYNAVIISEIVRAGVLSLPRGQVEAGLAVGLTRAQTMRLVQLPQAVRAMLPALISQLVVILKDTALASIVLTNLRDTLWHADRIRDSLDNPLQMYTVIALVFIVLCLALDRLARWTERRISRSTTTAAAPVTAVGGQEG</sequence>
<dbReference type="GO" id="GO:0043190">
    <property type="term" value="C:ATP-binding cassette (ABC) transporter complex"/>
    <property type="evidence" value="ECO:0007669"/>
    <property type="project" value="InterPro"/>
</dbReference>
<feature type="transmembrane region" description="Helical" evidence="7">
    <location>
        <begin position="78"/>
        <end position="100"/>
    </location>
</feature>